<name>A0ABM6JYK1_SPOUR</name>
<keyword evidence="2" id="KW-1185">Reference proteome</keyword>
<organism evidence="1 2">
    <name type="scientific">Sporosarcina ureae</name>
    <dbReference type="NCBI Taxonomy" id="1571"/>
    <lineage>
        <taxon>Bacteria</taxon>
        <taxon>Bacillati</taxon>
        <taxon>Bacillota</taxon>
        <taxon>Bacilli</taxon>
        <taxon>Bacillales</taxon>
        <taxon>Caryophanaceae</taxon>
        <taxon>Sporosarcina</taxon>
    </lineage>
</organism>
<reference evidence="1 2" key="1">
    <citation type="submission" date="2016-04" db="EMBL/GenBank/DDBJ databases">
        <title>Comparative Genomics and Epigenetics of Sporosarcina ureae.</title>
        <authorList>
            <person name="Oliver A.S."/>
            <person name="Cooper K.K."/>
        </authorList>
    </citation>
    <scope>NUCLEOTIDE SEQUENCE [LARGE SCALE GENOMIC DNA]</scope>
    <source>
        <strain evidence="1 2">S204</strain>
    </source>
</reference>
<sequence>MNGEVHGGCKGIEAPAGDAFRRAWLEPSEQRRVRFAVFLCTLQKLRHLSRFSRRTLILSESPQLPLQSYVYSGGT</sequence>
<accession>A0ABM6JYK1</accession>
<gene>
    <name evidence="1" type="ORF">SporoS204_13425</name>
</gene>
<dbReference type="EMBL" id="CP015108">
    <property type="protein sequence ID" value="ARF15060.1"/>
    <property type="molecule type" value="Genomic_DNA"/>
</dbReference>
<dbReference type="Proteomes" id="UP000192486">
    <property type="component" value="Chromosome"/>
</dbReference>
<proteinExistence type="predicted"/>
<protein>
    <submittedName>
        <fullName evidence="1">Uncharacterized protein</fullName>
    </submittedName>
</protein>
<evidence type="ECO:0000313" key="1">
    <source>
        <dbReference type="EMBL" id="ARF15060.1"/>
    </source>
</evidence>
<evidence type="ECO:0000313" key="2">
    <source>
        <dbReference type="Proteomes" id="UP000192486"/>
    </source>
</evidence>